<name>A0A7W3LZ13_ACTNM</name>
<dbReference type="AlphaFoldDB" id="A0A7W3LZ13"/>
<gene>
    <name evidence="1" type="ORF">HNR61_008502</name>
</gene>
<dbReference type="EMBL" id="JACJIA010000018">
    <property type="protein sequence ID" value="MBA8956812.1"/>
    <property type="molecule type" value="Genomic_DNA"/>
</dbReference>
<evidence type="ECO:0000313" key="2">
    <source>
        <dbReference type="Proteomes" id="UP000572680"/>
    </source>
</evidence>
<reference evidence="1 2" key="1">
    <citation type="submission" date="2020-08" db="EMBL/GenBank/DDBJ databases">
        <title>Genomic Encyclopedia of Type Strains, Phase IV (KMG-IV): sequencing the most valuable type-strain genomes for metagenomic binning, comparative biology and taxonomic classification.</title>
        <authorList>
            <person name="Goeker M."/>
        </authorList>
    </citation>
    <scope>NUCLEOTIDE SEQUENCE [LARGE SCALE GENOMIC DNA]</scope>
    <source>
        <strain evidence="1 2">DSM 44197</strain>
    </source>
</reference>
<proteinExistence type="predicted"/>
<sequence>MDDNPGGYDERTLIADGFGRVHVELERRDGPLKGLADVDGVPHYFERLDSDALEDPYAVWPASEEAVAMEREQWALYIRWLRRHEAGEADLDSHPGSGGVDARYDELESLLAPHRRAPADARRLMARWRFDDGDERYRLNGIDQWVRWDPVG</sequence>
<organism evidence="1 2">
    <name type="scientific">Actinomadura namibiensis</name>
    <dbReference type="NCBI Taxonomy" id="182080"/>
    <lineage>
        <taxon>Bacteria</taxon>
        <taxon>Bacillati</taxon>
        <taxon>Actinomycetota</taxon>
        <taxon>Actinomycetes</taxon>
        <taxon>Streptosporangiales</taxon>
        <taxon>Thermomonosporaceae</taxon>
        <taxon>Actinomadura</taxon>
    </lineage>
</organism>
<accession>A0A7W3LZ13</accession>
<dbReference type="RefSeq" id="WP_182848696.1">
    <property type="nucleotide sequence ID" value="NZ_BAAALP010000054.1"/>
</dbReference>
<dbReference type="Proteomes" id="UP000572680">
    <property type="component" value="Unassembled WGS sequence"/>
</dbReference>
<keyword evidence="2" id="KW-1185">Reference proteome</keyword>
<protein>
    <submittedName>
        <fullName evidence="1">Uncharacterized protein</fullName>
    </submittedName>
</protein>
<comment type="caution">
    <text evidence="1">The sequence shown here is derived from an EMBL/GenBank/DDBJ whole genome shotgun (WGS) entry which is preliminary data.</text>
</comment>
<evidence type="ECO:0000313" key="1">
    <source>
        <dbReference type="EMBL" id="MBA8956812.1"/>
    </source>
</evidence>